<protein>
    <submittedName>
        <fullName evidence="1">Uncharacterized protein</fullName>
    </submittedName>
</protein>
<gene>
    <name evidence="1" type="ORF">FJZ00_07165</name>
</gene>
<reference evidence="1 2" key="1">
    <citation type="submission" date="2019-03" db="EMBL/GenBank/DDBJ databases">
        <title>Lake Tanganyika Metagenome-Assembled Genomes (MAGs).</title>
        <authorList>
            <person name="Tran P."/>
        </authorList>
    </citation>
    <scope>NUCLEOTIDE SEQUENCE [LARGE SCALE GENOMIC DNA]</scope>
    <source>
        <strain evidence="1">K_DeepCast_65m_m2_236</strain>
    </source>
</reference>
<evidence type="ECO:0000313" key="1">
    <source>
        <dbReference type="EMBL" id="MBM3274915.1"/>
    </source>
</evidence>
<sequence>MLAPETTTHDYAFVRPWLAWIERAISARVQFIGWSVANAQSRMETMPVILGSQHIPMSIMLLGAISEFRRSNPPESVAPGTPHPAVQVFRQTLGGVPAIVRVGSRSNPVGVLVLSNRGIVMPIQGVQARGYLVLGGRLVGTEFGEEDLPALEAACAQAAMALDRACLIPAIA</sequence>
<organism evidence="1 2">
    <name type="scientific">Candidatus Tanganyikabacteria bacterium</name>
    <dbReference type="NCBI Taxonomy" id="2961651"/>
    <lineage>
        <taxon>Bacteria</taxon>
        <taxon>Bacillati</taxon>
        <taxon>Candidatus Sericytochromatia</taxon>
        <taxon>Candidatus Tanganyikabacteria</taxon>
    </lineage>
</organism>
<comment type="caution">
    <text evidence="1">The sequence shown here is derived from an EMBL/GenBank/DDBJ whole genome shotgun (WGS) entry which is preliminary data.</text>
</comment>
<accession>A0A937X5W1</accession>
<dbReference type="Proteomes" id="UP000703893">
    <property type="component" value="Unassembled WGS sequence"/>
</dbReference>
<dbReference type="AlphaFoldDB" id="A0A937X5W1"/>
<proteinExistence type="predicted"/>
<name>A0A937X5W1_9BACT</name>
<evidence type="ECO:0000313" key="2">
    <source>
        <dbReference type="Proteomes" id="UP000703893"/>
    </source>
</evidence>
<dbReference type="EMBL" id="VGJX01000374">
    <property type="protein sequence ID" value="MBM3274915.1"/>
    <property type="molecule type" value="Genomic_DNA"/>
</dbReference>